<dbReference type="InterPro" id="IPR052295">
    <property type="entry name" value="Odorant-binding_protein"/>
</dbReference>
<comment type="similarity">
    <text evidence="2">Belongs to the PBP/GOBP family.</text>
</comment>
<comment type="subcellular location">
    <subcellularLocation>
        <location evidence="1">Secreted</location>
    </subcellularLocation>
</comment>
<dbReference type="InterPro" id="IPR036728">
    <property type="entry name" value="PBP_GOBP_sf"/>
</dbReference>
<keyword evidence="6" id="KW-0552">Olfaction</keyword>
<proteinExistence type="inferred from homology"/>
<feature type="chain" id="PRO_5039944359" description="OBP47-like domain-containing protein" evidence="7">
    <location>
        <begin position="20"/>
        <end position="221"/>
    </location>
</feature>
<name>A0A9J6C0B3_POLVA</name>
<evidence type="ECO:0000259" key="8">
    <source>
        <dbReference type="Pfam" id="PF22651"/>
    </source>
</evidence>
<organism evidence="9 10">
    <name type="scientific">Polypedilum vanderplanki</name>
    <name type="common">Sleeping chironomid midge</name>
    <dbReference type="NCBI Taxonomy" id="319348"/>
    <lineage>
        <taxon>Eukaryota</taxon>
        <taxon>Metazoa</taxon>
        <taxon>Ecdysozoa</taxon>
        <taxon>Arthropoda</taxon>
        <taxon>Hexapoda</taxon>
        <taxon>Insecta</taxon>
        <taxon>Pterygota</taxon>
        <taxon>Neoptera</taxon>
        <taxon>Endopterygota</taxon>
        <taxon>Diptera</taxon>
        <taxon>Nematocera</taxon>
        <taxon>Chironomoidea</taxon>
        <taxon>Chironomidae</taxon>
        <taxon>Chironominae</taxon>
        <taxon>Polypedilum</taxon>
        <taxon>Polypedilum</taxon>
    </lineage>
</organism>
<dbReference type="GO" id="GO:0005576">
    <property type="term" value="C:extracellular region"/>
    <property type="evidence" value="ECO:0007669"/>
    <property type="project" value="UniProtKB-SubCell"/>
</dbReference>
<keyword evidence="7" id="KW-0732">Signal</keyword>
<evidence type="ECO:0000256" key="5">
    <source>
        <dbReference type="ARBA" id="ARBA00022606"/>
    </source>
</evidence>
<keyword evidence="5" id="KW-0716">Sensory transduction</keyword>
<evidence type="ECO:0000256" key="7">
    <source>
        <dbReference type="SAM" id="SignalP"/>
    </source>
</evidence>
<evidence type="ECO:0000256" key="6">
    <source>
        <dbReference type="ARBA" id="ARBA00022725"/>
    </source>
</evidence>
<evidence type="ECO:0000313" key="9">
    <source>
        <dbReference type="EMBL" id="KAG5675352.1"/>
    </source>
</evidence>
<comment type="caution">
    <text evidence="9">The sequence shown here is derived from an EMBL/GenBank/DDBJ whole genome shotgun (WGS) entry which is preliminary data.</text>
</comment>
<dbReference type="Gene3D" id="1.10.238.270">
    <property type="match status" value="1"/>
</dbReference>
<dbReference type="GO" id="GO:0005549">
    <property type="term" value="F:odorant binding"/>
    <property type="evidence" value="ECO:0007669"/>
    <property type="project" value="InterPro"/>
</dbReference>
<evidence type="ECO:0000256" key="1">
    <source>
        <dbReference type="ARBA" id="ARBA00004613"/>
    </source>
</evidence>
<feature type="domain" description="OBP47-like" evidence="8">
    <location>
        <begin position="93"/>
        <end position="210"/>
    </location>
</feature>
<dbReference type="SUPFAM" id="SSF47565">
    <property type="entry name" value="Insect pheromone/odorant-binding proteins"/>
    <property type="match status" value="1"/>
</dbReference>
<dbReference type="PANTHER" id="PTHR21066">
    <property type="entry name" value="ODORANT-BINDING PROTEIN 59A-RELATED"/>
    <property type="match status" value="1"/>
</dbReference>
<sequence length="221" mass="24708">MKSFQLALLTICVIGTSLARPEGESGDSPPATGGDHAKWHEKHKKHIKCAIETQNLTTCCPLPKYDELNNDAECKALLEGIETKDNKEKGKASVCFIECIFKKNKLVDGKEVKWDKIRELNTKLMESDNDFKDISAKAIDFCEAKGKEVKEKFKNFKGGPNKHHQHHNKDGQKRCGIVPAIISGCVQGYIVRSCPEAKWTRTDECNTLKSNAKTIEECTSN</sequence>
<keyword evidence="4" id="KW-0964">Secreted</keyword>
<dbReference type="OrthoDB" id="8118963at2759"/>
<evidence type="ECO:0000256" key="2">
    <source>
        <dbReference type="ARBA" id="ARBA00008098"/>
    </source>
</evidence>
<keyword evidence="3" id="KW-0813">Transport</keyword>
<dbReference type="AlphaFoldDB" id="A0A9J6C0B3"/>
<accession>A0A9J6C0B3</accession>
<feature type="signal peptide" evidence="7">
    <location>
        <begin position="1"/>
        <end position="19"/>
    </location>
</feature>
<gene>
    <name evidence="9" type="ORF">PVAND_005261</name>
</gene>
<dbReference type="PANTHER" id="PTHR21066:SF9">
    <property type="entry name" value="ODORANT-BINDING PROTEIN 59A"/>
    <property type="match status" value="1"/>
</dbReference>
<evidence type="ECO:0000313" key="10">
    <source>
        <dbReference type="Proteomes" id="UP001107558"/>
    </source>
</evidence>
<evidence type="ECO:0000256" key="4">
    <source>
        <dbReference type="ARBA" id="ARBA00022525"/>
    </source>
</evidence>
<keyword evidence="10" id="KW-1185">Reference proteome</keyword>
<dbReference type="Proteomes" id="UP001107558">
    <property type="component" value="Chromosome 2"/>
</dbReference>
<reference evidence="9" key="1">
    <citation type="submission" date="2021-03" db="EMBL/GenBank/DDBJ databases">
        <title>Chromosome level genome of the anhydrobiotic midge Polypedilum vanderplanki.</title>
        <authorList>
            <person name="Yoshida Y."/>
            <person name="Kikawada T."/>
            <person name="Gusev O."/>
        </authorList>
    </citation>
    <scope>NUCLEOTIDE SEQUENCE</scope>
    <source>
        <strain evidence="9">NIAS01</strain>
        <tissue evidence="9">Whole body or cell culture</tissue>
    </source>
</reference>
<protein>
    <recommendedName>
        <fullName evidence="8">OBP47-like domain-containing protein</fullName>
    </recommendedName>
</protein>
<dbReference type="EMBL" id="JADBJN010000002">
    <property type="protein sequence ID" value="KAG5675352.1"/>
    <property type="molecule type" value="Genomic_DNA"/>
</dbReference>
<dbReference type="Pfam" id="PF22651">
    <property type="entry name" value="OBP47_like"/>
    <property type="match status" value="1"/>
</dbReference>
<dbReference type="InterPro" id="IPR054577">
    <property type="entry name" value="OBP47-like_dom"/>
</dbReference>
<dbReference type="GO" id="GO:0007608">
    <property type="term" value="P:sensory perception of smell"/>
    <property type="evidence" value="ECO:0007669"/>
    <property type="project" value="UniProtKB-KW"/>
</dbReference>
<evidence type="ECO:0000256" key="3">
    <source>
        <dbReference type="ARBA" id="ARBA00022448"/>
    </source>
</evidence>